<dbReference type="GO" id="GO:0005524">
    <property type="term" value="F:ATP binding"/>
    <property type="evidence" value="ECO:0007669"/>
    <property type="project" value="UniProtKB-KW"/>
</dbReference>
<dbReference type="AlphaFoldDB" id="A0A6J4PE82"/>
<proteinExistence type="inferred from homology"/>
<dbReference type="Pfam" id="PF00005">
    <property type="entry name" value="ABC_tran"/>
    <property type="match status" value="1"/>
</dbReference>
<evidence type="ECO:0000256" key="3">
    <source>
        <dbReference type="ARBA" id="ARBA00022741"/>
    </source>
</evidence>
<accession>A0A6J4PE82</accession>
<evidence type="ECO:0000313" key="7">
    <source>
        <dbReference type="EMBL" id="CAA9411038.1"/>
    </source>
</evidence>
<dbReference type="InterPro" id="IPR003593">
    <property type="entry name" value="AAA+_ATPase"/>
</dbReference>
<evidence type="ECO:0000259" key="6">
    <source>
        <dbReference type="PROSITE" id="PS50893"/>
    </source>
</evidence>
<keyword evidence="2" id="KW-0813">Transport</keyword>
<organism evidence="7">
    <name type="scientific">uncultured Rubrobacteraceae bacterium</name>
    <dbReference type="NCBI Taxonomy" id="349277"/>
    <lineage>
        <taxon>Bacteria</taxon>
        <taxon>Bacillati</taxon>
        <taxon>Actinomycetota</taxon>
        <taxon>Rubrobacteria</taxon>
        <taxon>Rubrobacterales</taxon>
        <taxon>Rubrobacteraceae</taxon>
        <taxon>environmental samples</taxon>
    </lineage>
</organism>
<dbReference type="InterPro" id="IPR003439">
    <property type="entry name" value="ABC_transporter-like_ATP-bd"/>
</dbReference>
<dbReference type="SMART" id="SM00382">
    <property type="entry name" value="AAA"/>
    <property type="match status" value="1"/>
</dbReference>
<dbReference type="SUPFAM" id="SSF52540">
    <property type="entry name" value="P-loop containing nucleoside triphosphate hydrolases"/>
    <property type="match status" value="1"/>
</dbReference>
<feature type="compositionally biased region" description="Basic and acidic residues" evidence="5">
    <location>
        <begin position="1"/>
        <end position="10"/>
    </location>
</feature>
<evidence type="ECO:0000256" key="5">
    <source>
        <dbReference type="SAM" id="MobiDB-lite"/>
    </source>
</evidence>
<dbReference type="Gene3D" id="3.40.50.300">
    <property type="entry name" value="P-loop containing nucleotide triphosphate hydrolases"/>
    <property type="match status" value="1"/>
</dbReference>
<dbReference type="PANTHER" id="PTHR43335">
    <property type="entry name" value="ABC TRANSPORTER, ATP-BINDING PROTEIN"/>
    <property type="match status" value="1"/>
</dbReference>
<evidence type="ECO:0000256" key="2">
    <source>
        <dbReference type="ARBA" id="ARBA00022448"/>
    </source>
</evidence>
<evidence type="ECO:0000256" key="4">
    <source>
        <dbReference type="ARBA" id="ARBA00022840"/>
    </source>
</evidence>
<dbReference type="EMBL" id="CADCVA010000103">
    <property type="protein sequence ID" value="CAA9411038.1"/>
    <property type="molecule type" value="Genomic_DNA"/>
</dbReference>
<dbReference type="PROSITE" id="PS50893">
    <property type="entry name" value="ABC_TRANSPORTER_2"/>
    <property type="match status" value="1"/>
</dbReference>
<evidence type="ECO:0000256" key="1">
    <source>
        <dbReference type="ARBA" id="ARBA00005417"/>
    </source>
</evidence>
<name>A0A6J4PE82_9ACTN</name>
<protein>
    <submittedName>
        <fullName evidence="7">Efflux ABC transporter, ATP-binding protein</fullName>
    </submittedName>
</protein>
<sequence length="346" mass="38003">MSASREDRSALGEGSGGESTPAVIETRGLTKTYSHVAALKTLDLSVPKNSIFGFLGPNGAGKSTTMKLLLGLALPTSGAGSIFGKDIISENFQIRRRVGYLAQDPRYYGHMTARETLRFVARFFYSGPESTIERRVDESLSLVGLSDRADRRIRGFSGGELQRLGLAQAQINDPELLILDEPAASLDPMGRRDVLEIMARLRDEQNTTIFYSTHILDDVQRVSDSVAILKRGRLLAQAPIDELLTTGGAGVAVYELALKGESGAVLEQVRKRVRSQSWISSLEESSGPGWERRWIVRATDQAAAEENLLRLVLETRSVRVTGFGRKRLSLEEAFFDLIEKDSSGEV</sequence>
<dbReference type="GO" id="GO:0016887">
    <property type="term" value="F:ATP hydrolysis activity"/>
    <property type="evidence" value="ECO:0007669"/>
    <property type="project" value="InterPro"/>
</dbReference>
<feature type="domain" description="ABC transporter" evidence="6">
    <location>
        <begin position="24"/>
        <end position="256"/>
    </location>
</feature>
<comment type="similarity">
    <text evidence="1">Belongs to the ABC transporter superfamily.</text>
</comment>
<feature type="region of interest" description="Disordered" evidence="5">
    <location>
        <begin position="1"/>
        <end position="23"/>
    </location>
</feature>
<dbReference type="CDD" id="cd03230">
    <property type="entry name" value="ABC_DR_subfamily_A"/>
    <property type="match status" value="1"/>
</dbReference>
<keyword evidence="3" id="KW-0547">Nucleotide-binding</keyword>
<reference evidence="7" key="1">
    <citation type="submission" date="2020-02" db="EMBL/GenBank/DDBJ databases">
        <authorList>
            <person name="Meier V. D."/>
        </authorList>
    </citation>
    <scope>NUCLEOTIDE SEQUENCE</scope>
    <source>
        <strain evidence="7">AVDCRST_MAG82</strain>
    </source>
</reference>
<keyword evidence="4 7" id="KW-0067">ATP-binding</keyword>
<gene>
    <name evidence="7" type="ORF">AVDCRST_MAG82-790</name>
</gene>
<dbReference type="InterPro" id="IPR027417">
    <property type="entry name" value="P-loop_NTPase"/>
</dbReference>